<sequence>MRQRLLEVKGLKTWLGKSATPLRAVDGVDFSIARGETFALLGESGCGKSMTALSLLRLNPQPISRIVAGEIKLLGEDLLGLSELDMQRIRGRRVAMIFQEPQSSLNPVLSVGEQIGECLQWHFGLKGQICHDRIIALLHSVGIPDPKQRINDYPHQLSGGMKQRVMIAMALAGEPELLIADEPTTALDVTIQAQILDLLKQIQSERGMAILLITHDLAVVGQMADHVAVMYAGQIVETATREQFFKHHQHPYTDKLFQALPTEQKREQRLTVIKGSVPVLTQTFTGCRFVERCDHAFAACHTEIPQWHQQDKQGVLCHLFDPDRIIEQKKVPLDLHSSPLSEVLPANKVVLDIKALRVHFPIRKGLLKRVVGQVQAVDDVTLSLKLSETLALVGESGCGKTTVGKGILQLVPVTSGEVNYQGDDLTQLSERELKQHRSSLQIIFQDPFASMNPRMTITQIIEEGLTAKKYVKNPSAKEKRVDELLTRVGLHADIKYRYPHEFSGGQRQRICIARALAADPEVIICDEPTSALDVSVQAQILNLLREIQHEFGLSYLFITHNISVVNYLAHRVAVMYLGRIVEQGYRDEVLNSPKHPYTQALLAAVPELDIDKKVLRLEGELPSPANPPSGCHFHQRCPKVMPKCLQAYPARTDLSVTHEVRCFLYEEDE</sequence>
<dbReference type="GO" id="GO:0005524">
    <property type="term" value="F:ATP binding"/>
    <property type="evidence" value="ECO:0007669"/>
    <property type="project" value="UniProtKB-KW"/>
</dbReference>
<dbReference type="PANTHER" id="PTHR43297:SF2">
    <property type="entry name" value="DIPEPTIDE TRANSPORT ATP-BINDING PROTEIN DPPD"/>
    <property type="match status" value="1"/>
</dbReference>
<name>A0A0F9UJ61_9ZZZZ</name>
<evidence type="ECO:0000256" key="3">
    <source>
        <dbReference type="ARBA" id="ARBA00022475"/>
    </source>
</evidence>
<organism evidence="8">
    <name type="scientific">marine sediment metagenome</name>
    <dbReference type="NCBI Taxonomy" id="412755"/>
    <lineage>
        <taxon>unclassified sequences</taxon>
        <taxon>metagenomes</taxon>
        <taxon>ecological metagenomes</taxon>
    </lineage>
</organism>
<dbReference type="PANTHER" id="PTHR43297">
    <property type="entry name" value="OLIGOPEPTIDE TRANSPORT ATP-BINDING PROTEIN APPD"/>
    <property type="match status" value="1"/>
</dbReference>
<dbReference type="InterPro" id="IPR027417">
    <property type="entry name" value="P-loop_NTPase"/>
</dbReference>
<dbReference type="AlphaFoldDB" id="A0A0F9UJ61"/>
<evidence type="ECO:0000256" key="4">
    <source>
        <dbReference type="ARBA" id="ARBA00022741"/>
    </source>
</evidence>
<evidence type="ECO:0000313" key="8">
    <source>
        <dbReference type="EMBL" id="KKN53638.1"/>
    </source>
</evidence>
<feature type="domain" description="ABC transporter" evidence="7">
    <location>
        <begin position="362"/>
        <end position="602"/>
    </location>
</feature>
<keyword evidence="4" id="KW-0547">Nucleotide-binding</keyword>
<dbReference type="PROSITE" id="PS00211">
    <property type="entry name" value="ABC_TRANSPORTER_1"/>
    <property type="match status" value="2"/>
</dbReference>
<dbReference type="GO" id="GO:0016887">
    <property type="term" value="F:ATP hydrolysis activity"/>
    <property type="evidence" value="ECO:0007669"/>
    <property type="project" value="InterPro"/>
</dbReference>
<keyword evidence="3" id="KW-1003">Cell membrane</keyword>
<dbReference type="Gene3D" id="3.40.50.300">
    <property type="entry name" value="P-loop containing nucleotide triphosphate hydrolases"/>
    <property type="match status" value="2"/>
</dbReference>
<dbReference type="CDD" id="cd03257">
    <property type="entry name" value="ABC_NikE_OppD_transporters"/>
    <property type="match status" value="2"/>
</dbReference>
<dbReference type="SMART" id="SM00382">
    <property type="entry name" value="AAA"/>
    <property type="match status" value="2"/>
</dbReference>
<dbReference type="PROSITE" id="PS50893">
    <property type="entry name" value="ABC_TRANSPORTER_2"/>
    <property type="match status" value="2"/>
</dbReference>
<dbReference type="InterPro" id="IPR050388">
    <property type="entry name" value="ABC_Ni/Peptide_Import"/>
</dbReference>
<evidence type="ECO:0000256" key="2">
    <source>
        <dbReference type="ARBA" id="ARBA00022448"/>
    </source>
</evidence>
<evidence type="ECO:0000256" key="1">
    <source>
        <dbReference type="ARBA" id="ARBA00004202"/>
    </source>
</evidence>
<feature type="domain" description="ABC transporter" evidence="7">
    <location>
        <begin position="6"/>
        <end position="257"/>
    </location>
</feature>
<dbReference type="InterPro" id="IPR003439">
    <property type="entry name" value="ABC_transporter-like_ATP-bd"/>
</dbReference>
<dbReference type="InterPro" id="IPR013563">
    <property type="entry name" value="Oligopep_ABC_C"/>
</dbReference>
<evidence type="ECO:0000256" key="6">
    <source>
        <dbReference type="ARBA" id="ARBA00023136"/>
    </source>
</evidence>
<dbReference type="SUPFAM" id="SSF52540">
    <property type="entry name" value="P-loop containing nucleoside triphosphate hydrolases"/>
    <property type="match status" value="2"/>
</dbReference>
<dbReference type="NCBIfam" id="TIGR01727">
    <property type="entry name" value="oligo_HPY"/>
    <property type="match status" value="2"/>
</dbReference>
<dbReference type="GO" id="GO:0005886">
    <property type="term" value="C:plasma membrane"/>
    <property type="evidence" value="ECO:0007669"/>
    <property type="project" value="UniProtKB-SubCell"/>
</dbReference>
<gene>
    <name evidence="8" type="ORF">LCGC14_0600250</name>
</gene>
<dbReference type="InterPro" id="IPR003593">
    <property type="entry name" value="AAA+_ATPase"/>
</dbReference>
<dbReference type="GO" id="GO:0015833">
    <property type="term" value="P:peptide transport"/>
    <property type="evidence" value="ECO:0007669"/>
    <property type="project" value="InterPro"/>
</dbReference>
<dbReference type="EMBL" id="LAZR01000962">
    <property type="protein sequence ID" value="KKN53638.1"/>
    <property type="molecule type" value="Genomic_DNA"/>
</dbReference>
<dbReference type="Pfam" id="PF00005">
    <property type="entry name" value="ABC_tran"/>
    <property type="match status" value="2"/>
</dbReference>
<keyword evidence="5" id="KW-0067">ATP-binding</keyword>
<dbReference type="FunFam" id="3.40.50.300:FF:000016">
    <property type="entry name" value="Oligopeptide ABC transporter ATP-binding component"/>
    <property type="match status" value="2"/>
</dbReference>
<protein>
    <recommendedName>
        <fullName evidence="7">ABC transporter domain-containing protein</fullName>
    </recommendedName>
</protein>
<accession>A0A0F9UJ61</accession>
<proteinExistence type="predicted"/>
<dbReference type="NCBIfam" id="NF007739">
    <property type="entry name" value="PRK10419.1"/>
    <property type="match status" value="2"/>
</dbReference>
<comment type="caution">
    <text evidence="8">The sequence shown here is derived from an EMBL/GenBank/DDBJ whole genome shotgun (WGS) entry which is preliminary data.</text>
</comment>
<reference evidence="8" key="1">
    <citation type="journal article" date="2015" name="Nature">
        <title>Complex archaea that bridge the gap between prokaryotes and eukaryotes.</title>
        <authorList>
            <person name="Spang A."/>
            <person name="Saw J.H."/>
            <person name="Jorgensen S.L."/>
            <person name="Zaremba-Niedzwiedzka K."/>
            <person name="Martijn J."/>
            <person name="Lind A.E."/>
            <person name="van Eijk R."/>
            <person name="Schleper C."/>
            <person name="Guy L."/>
            <person name="Ettema T.J."/>
        </authorList>
    </citation>
    <scope>NUCLEOTIDE SEQUENCE</scope>
</reference>
<comment type="subcellular location">
    <subcellularLocation>
        <location evidence="1">Cell membrane</location>
        <topology evidence="1">Peripheral membrane protein</topology>
    </subcellularLocation>
</comment>
<evidence type="ECO:0000259" key="7">
    <source>
        <dbReference type="PROSITE" id="PS50893"/>
    </source>
</evidence>
<keyword evidence="6" id="KW-0472">Membrane</keyword>
<evidence type="ECO:0000256" key="5">
    <source>
        <dbReference type="ARBA" id="ARBA00022840"/>
    </source>
</evidence>
<dbReference type="Pfam" id="PF08352">
    <property type="entry name" value="oligo_HPY"/>
    <property type="match status" value="2"/>
</dbReference>
<dbReference type="InterPro" id="IPR017871">
    <property type="entry name" value="ABC_transporter-like_CS"/>
</dbReference>
<keyword evidence="2" id="KW-0813">Transport</keyword>
<dbReference type="NCBIfam" id="NF008453">
    <property type="entry name" value="PRK11308.1"/>
    <property type="match status" value="2"/>
</dbReference>